<dbReference type="SUPFAM" id="SSF53795">
    <property type="entry name" value="PEP carboxykinase-like"/>
    <property type="match status" value="1"/>
</dbReference>
<reference evidence="1" key="1">
    <citation type="submission" date="2022-01" db="EMBL/GenBank/DDBJ databases">
        <authorList>
            <person name="Criscuolo A."/>
        </authorList>
    </citation>
    <scope>NUCLEOTIDE SEQUENCE</scope>
    <source>
        <strain evidence="1">CIP111891</strain>
    </source>
</reference>
<dbReference type="Proteomes" id="UP000838821">
    <property type="component" value="Unassembled WGS sequence"/>
</dbReference>
<organism evidence="1 2">
    <name type="scientific">Paenibacillus allorhizoplanae</name>
    <dbReference type="NCBI Taxonomy" id="2905648"/>
    <lineage>
        <taxon>Bacteria</taxon>
        <taxon>Bacillati</taxon>
        <taxon>Bacillota</taxon>
        <taxon>Bacilli</taxon>
        <taxon>Bacillales</taxon>
        <taxon>Paenibacillaceae</taxon>
        <taxon>Paenibacillus</taxon>
    </lineage>
</organism>
<sequence>MIHTNEKAMYRAFGLNVSSEISLPELTAANHKDQSDITIEIDELSRLWSILAVPNESFIIRENFVMFEVPDTAIYAIKNGSKITVEPKAGCDEDELRLYLLGTCMGAIMMQRKILPLHGSAVVINGKAYAFVGESGAGKSTLASAFLSEDYQLLSDDVIPVTISPDHIPYITPAYPQQKLWLESLNELGLESSRYRPVIHRATKYAVPVPAQFASEPIPLAGVFELVKTENEQIELVPTPKLERLLTLFRHTYRNFIISPSGLMQWHFTTTASILRKIDVYRLSRPGTGFTAYELASLVIETIENEKLAHLSRGFI</sequence>
<dbReference type="InterPro" id="IPR027417">
    <property type="entry name" value="P-loop_NTPase"/>
</dbReference>
<accession>A0ABM9CWW0</accession>
<gene>
    <name evidence="1" type="ORF">PAECIP111891_06074</name>
</gene>
<dbReference type="EMBL" id="CAKMMW010000028">
    <property type="protein sequence ID" value="CAH1227122.1"/>
    <property type="molecule type" value="Genomic_DNA"/>
</dbReference>
<proteinExistence type="predicted"/>
<dbReference type="Gene3D" id="3.40.50.300">
    <property type="entry name" value="P-loop containing nucleotide triphosphate hydrolases"/>
    <property type="match status" value="1"/>
</dbReference>
<dbReference type="RefSeq" id="WP_236292268.1">
    <property type="nucleotide sequence ID" value="NZ_CAKMMW010000028.1"/>
</dbReference>
<keyword evidence="2" id="KW-1185">Reference proteome</keyword>
<evidence type="ECO:0000313" key="1">
    <source>
        <dbReference type="EMBL" id="CAH1227122.1"/>
    </source>
</evidence>
<comment type="caution">
    <text evidence="1">The sequence shown here is derived from an EMBL/GenBank/DDBJ whole genome shotgun (WGS) entry which is preliminary data.</text>
</comment>
<protein>
    <recommendedName>
        <fullName evidence="3">Aldolase</fullName>
    </recommendedName>
</protein>
<name>A0ABM9CWW0_9BACL</name>
<evidence type="ECO:0000313" key="2">
    <source>
        <dbReference type="Proteomes" id="UP000838821"/>
    </source>
</evidence>
<evidence type="ECO:0008006" key="3">
    <source>
        <dbReference type="Google" id="ProtNLM"/>
    </source>
</evidence>